<dbReference type="AlphaFoldDB" id="A0A1Y1YSL3"/>
<organism evidence="2 3">
    <name type="scientific">Clohesyomyces aquaticus</name>
    <dbReference type="NCBI Taxonomy" id="1231657"/>
    <lineage>
        <taxon>Eukaryota</taxon>
        <taxon>Fungi</taxon>
        <taxon>Dikarya</taxon>
        <taxon>Ascomycota</taxon>
        <taxon>Pezizomycotina</taxon>
        <taxon>Dothideomycetes</taxon>
        <taxon>Pleosporomycetidae</taxon>
        <taxon>Pleosporales</taxon>
        <taxon>Lindgomycetaceae</taxon>
        <taxon>Clohesyomyces</taxon>
    </lineage>
</organism>
<feature type="region of interest" description="Disordered" evidence="1">
    <location>
        <begin position="322"/>
        <end position="361"/>
    </location>
</feature>
<sequence length="384" mass="42726">MTKEKKGASKQRPFADEERSLEEPSGISTSSCSHPVPQPPKTSPYTSFPVVLRIGPEQRVYYVPRNCLQSPRWIASITSAPVPSSAFSSVNFSYSWRENIYLPDVDENTGHTLVHYLYTGAYQTLDNTEASLVEGAKLEFKRAFLAYIAAKTYDLRDLQQLAKHKIKHIGTRIHVFDIIEAIKEDFSKLPSDTTWFYNYLDGKAKTALEEDHTAFAKGDIFSCIDDIALCRLLAKCVVGLYNTKLSGMLNTEGAPVPGICEEYIAIPPNSLIEACPAEELPAKEIPIKDVHVGEALIEEPMPEPVPDPKNTKDEENQELLSISNQNAGVEAKRLSARKKKGRKARKSMTTGRKSGAGQKEKKFEEVDVAIDYADEGGYEIVDYA</sequence>
<dbReference type="InterPro" id="IPR011333">
    <property type="entry name" value="SKP1/BTB/POZ_sf"/>
</dbReference>
<evidence type="ECO:0000256" key="1">
    <source>
        <dbReference type="SAM" id="MobiDB-lite"/>
    </source>
</evidence>
<dbReference type="Gene3D" id="3.30.710.10">
    <property type="entry name" value="Potassium Channel Kv1.1, Chain A"/>
    <property type="match status" value="1"/>
</dbReference>
<feature type="region of interest" description="Disordered" evidence="1">
    <location>
        <begin position="1"/>
        <end position="42"/>
    </location>
</feature>
<dbReference type="PANTHER" id="PTHR37538">
    <property type="entry name" value="BTB DOMAIN-CONTAINING PROTEIN"/>
    <property type="match status" value="1"/>
</dbReference>
<evidence type="ECO:0008006" key="4">
    <source>
        <dbReference type="Google" id="ProtNLM"/>
    </source>
</evidence>
<proteinExistence type="predicted"/>
<evidence type="ECO:0000313" key="3">
    <source>
        <dbReference type="Proteomes" id="UP000193144"/>
    </source>
</evidence>
<dbReference type="PANTHER" id="PTHR37538:SF4">
    <property type="entry name" value="PITSLRE SERINE_THREONINE-PROTEIN KINASE CDC2L1"/>
    <property type="match status" value="1"/>
</dbReference>
<accession>A0A1Y1YSL3</accession>
<dbReference type="Proteomes" id="UP000193144">
    <property type="component" value="Unassembled WGS sequence"/>
</dbReference>
<evidence type="ECO:0000313" key="2">
    <source>
        <dbReference type="EMBL" id="ORY00737.1"/>
    </source>
</evidence>
<protein>
    <recommendedName>
        <fullName evidence="4">BTB domain-containing protein</fullName>
    </recommendedName>
</protein>
<keyword evidence="3" id="KW-1185">Reference proteome</keyword>
<feature type="compositionally biased region" description="Basic residues" evidence="1">
    <location>
        <begin position="334"/>
        <end position="346"/>
    </location>
</feature>
<name>A0A1Y1YSL3_9PLEO</name>
<feature type="compositionally biased region" description="Basic and acidic residues" evidence="1">
    <location>
        <begin position="1"/>
        <end position="22"/>
    </location>
</feature>
<comment type="caution">
    <text evidence="2">The sequence shown here is derived from an EMBL/GenBank/DDBJ whole genome shotgun (WGS) entry which is preliminary data.</text>
</comment>
<reference evidence="2 3" key="1">
    <citation type="submission" date="2016-07" db="EMBL/GenBank/DDBJ databases">
        <title>Pervasive Adenine N6-methylation of Active Genes in Fungi.</title>
        <authorList>
            <consortium name="DOE Joint Genome Institute"/>
            <person name="Mondo S.J."/>
            <person name="Dannebaum R.O."/>
            <person name="Kuo R.C."/>
            <person name="Labutti K."/>
            <person name="Haridas S."/>
            <person name="Kuo A."/>
            <person name="Salamov A."/>
            <person name="Ahrendt S.R."/>
            <person name="Lipzen A."/>
            <person name="Sullivan W."/>
            <person name="Andreopoulos W.B."/>
            <person name="Clum A."/>
            <person name="Lindquist E."/>
            <person name="Daum C."/>
            <person name="Ramamoorthy G.K."/>
            <person name="Gryganskyi A."/>
            <person name="Culley D."/>
            <person name="Magnuson J.K."/>
            <person name="James T.Y."/>
            <person name="O'Malley M.A."/>
            <person name="Stajich J.E."/>
            <person name="Spatafora J.W."/>
            <person name="Visel A."/>
            <person name="Grigoriev I.V."/>
        </authorList>
    </citation>
    <scope>NUCLEOTIDE SEQUENCE [LARGE SCALE GENOMIC DNA]</scope>
    <source>
        <strain evidence="2 3">CBS 115471</strain>
    </source>
</reference>
<dbReference type="EMBL" id="MCFA01000179">
    <property type="protein sequence ID" value="ORY00737.1"/>
    <property type="molecule type" value="Genomic_DNA"/>
</dbReference>
<gene>
    <name evidence="2" type="ORF">BCR34DRAFT_668121</name>
</gene>
<dbReference type="OrthoDB" id="3594103at2759"/>